<feature type="region of interest" description="Disordered" evidence="1">
    <location>
        <begin position="138"/>
        <end position="157"/>
    </location>
</feature>
<dbReference type="Proteomes" id="UP000636709">
    <property type="component" value="Unassembled WGS sequence"/>
</dbReference>
<dbReference type="PANTHER" id="PTHR33115">
    <property type="entry name" value="ARM REPEAT SUPERFAMILY PROTEIN"/>
    <property type="match status" value="1"/>
</dbReference>
<evidence type="ECO:0000256" key="1">
    <source>
        <dbReference type="SAM" id="MobiDB-lite"/>
    </source>
</evidence>
<keyword evidence="3" id="KW-1185">Reference proteome</keyword>
<dbReference type="PANTHER" id="PTHR33115:SF25">
    <property type="entry name" value="CONDENSIN COMPLEX SUBUNIT 1 C-TERMINAL DOMAIN-CONTAINING PROTEIN"/>
    <property type="match status" value="1"/>
</dbReference>
<dbReference type="OrthoDB" id="695882at2759"/>
<organism evidence="2 3">
    <name type="scientific">Digitaria exilis</name>
    <dbReference type="NCBI Taxonomy" id="1010633"/>
    <lineage>
        <taxon>Eukaryota</taxon>
        <taxon>Viridiplantae</taxon>
        <taxon>Streptophyta</taxon>
        <taxon>Embryophyta</taxon>
        <taxon>Tracheophyta</taxon>
        <taxon>Spermatophyta</taxon>
        <taxon>Magnoliopsida</taxon>
        <taxon>Liliopsida</taxon>
        <taxon>Poales</taxon>
        <taxon>Poaceae</taxon>
        <taxon>PACMAD clade</taxon>
        <taxon>Panicoideae</taxon>
        <taxon>Panicodae</taxon>
        <taxon>Paniceae</taxon>
        <taxon>Anthephorinae</taxon>
        <taxon>Digitaria</taxon>
    </lineage>
</organism>
<accession>A0A835FHR9</accession>
<reference evidence="2" key="1">
    <citation type="submission" date="2020-07" db="EMBL/GenBank/DDBJ databases">
        <title>Genome sequence and genetic diversity analysis of an under-domesticated orphan crop, white fonio (Digitaria exilis).</title>
        <authorList>
            <person name="Bennetzen J.L."/>
            <person name="Chen S."/>
            <person name="Ma X."/>
            <person name="Wang X."/>
            <person name="Yssel A.E.J."/>
            <person name="Chaluvadi S.R."/>
            <person name="Johnson M."/>
            <person name="Gangashetty P."/>
            <person name="Hamidou F."/>
            <person name="Sanogo M.D."/>
            <person name="Zwaenepoel A."/>
            <person name="Wallace J."/>
            <person name="Van De Peer Y."/>
            <person name="Van Deynze A."/>
        </authorList>
    </citation>
    <scope>NUCLEOTIDE SEQUENCE</scope>
    <source>
        <tissue evidence="2">Leaves</tissue>
    </source>
</reference>
<proteinExistence type="predicted"/>
<name>A0A835FHR9_9POAL</name>
<evidence type="ECO:0000313" key="3">
    <source>
        <dbReference type="Proteomes" id="UP000636709"/>
    </source>
</evidence>
<sequence length="157" mass="17468">MEVCQLTTLREVCDLPAKEWRRVSLAEYLLDTRARCWKDPASISGRTLTRYAADLLDPDASWEANLSGMRLLDAFIRNGSDVKSLLLPSRSKVQMLMDILGWRQGPQGAREMRELAARIVAHLAGDLHLSQFPGRSTAYPPCLTKEPSTHTGDAADS</sequence>
<dbReference type="AlphaFoldDB" id="A0A835FHR9"/>
<comment type="caution">
    <text evidence="2">The sequence shown here is derived from an EMBL/GenBank/DDBJ whole genome shotgun (WGS) entry which is preliminary data.</text>
</comment>
<protein>
    <submittedName>
        <fullName evidence="2">Uncharacterized protein</fullName>
    </submittedName>
</protein>
<evidence type="ECO:0000313" key="2">
    <source>
        <dbReference type="EMBL" id="KAF8758185.1"/>
    </source>
</evidence>
<dbReference type="EMBL" id="JACEFO010000739">
    <property type="protein sequence ID" value="KAF8758185.1"/>
    <property type="molecule type" value="Genomic_DNA"/>
</dbReference>
<gene>
    <name evidence="2" type="ORF">HU200_010707</name>
</gene>